<feature type="chain" id="PRO_5002081769" description="Nucleotide exchange factor SIL1" evidence="1">
    <location>
        <begin position="26"/>
        <end position="338"/>
    </location>
</feature>
<organism evidence="2 3">
    <name type="scientific">Metarhizium album (strain ARSEF 1941)</name>
    <dbReference type="NCBI Taxonomy" id="1081103"/>
    <lineage>
        <taxon>Eukaryota</taxon>
        <taxon>Fungi</taxon>
        <taxon>Dikarya</taxon>
        <taxon>Ascomycota</taxon>
        <taxon>Pezizomycotina</taxon>
        <taxon>Sordariomycetes</taxon>
        <taxon>Hypocreomycetidae</taxon>
        <taxon>Hypocreales</taxon>
        <taxon>Clavicipitaceae</taxon>
        <taxon>Metarhizium</taxon>
    </lineage>
</organism>
<dbReference type="Proteomes" id="UP000030816">
    <property type="component" value="Unassembled WGS sequence"/>
</dbReference>
<feature type="signal peptide" evidence="1">
    <location>
        <begin position="1"/>
        <end position="25"/>
    </location>
</feature>
<dbReference type="RefSeq" id="XP_040679831.1">
    <property type="nucleotide sequence ID" value="XM_040822026.1"/>
</dbReference>
<comment type="caution">
    <text evidence="2">The sequence shown here is derived from an EMBL/GenBank/DDBJ whole genome shotgun (WGS) entry which is preliminary data.</text>
</comment>
<accession>A0A0B2X137</accession>
<evidence type="ECO:0000313" key="3">
    <source>
        <dbReference type="Proteomes" id="UP000030816"/>
    </source>
</evidence>
<keyword evidence="1" id="KW-0732">Signal</keyword>
<dbReference type="AlphaFoldDB" id="A0A0B2X137"/>
<keyword evidence="3" id="KW-1185">Reference proteome</keyword>
<evidence type="ECO:0008006" key="4">
    <source>
        <dbReference type="Google" id="ProtNLM"/>
    </source>
</evidence>
<dbReference type="GeneID" id="63737682"/>
<sequence length="338" mass="38171">MKLLAAWAVVGTAVALVAVAPRSDADPGTPDVPCKDNKCQIQSHDQEAIDGSPSPDGIPEVDPPEEFGVYDPIGAWDGSNYQDILDNIARQEEIEEKENGRKELGILLDADKFKIDEKMDEKIKRLAEKKDKDIEKVFNETSSVMTFKTFYLAISALSIFRNYGPEEKIHRLLELLEEQNPQGEERSAPISFGNKDPTPEESVKVVRLLVQKFLLGSEEDRSKAKEVIGTSKNRDAQLAPQALTFLKSVKISNKFALLKLLVKEQILTKTNIHELYEIIAKVISLSEHQGKYIWKRSELRKAVLKNFVEIFKEVKEKTETAFKVVDIVIELVKEIGMY</sequence>
<protein>
    <recommendedName>
        <fullName evidence="4">Nucleotide exchange factor SIL1</fullName>
    </recommendedName>
</protein>
<dbReference type="HOGENOM" id="CLU_821548_0_0_1"/>
<proteinExistence type="predicted"/>
<evidence type="ECO:0000256" key="1">
    <source>
        <dbReference type="SAM" id="SignalP"/>
    </source>
</evidence>
<reference evidence="2 3" key="1">
    <citation type="journal article" date="2014" name="Proc. Natl. Acad. Sci. U.S.A.">
        <title>Trajectory and genomic determinants of fungal-pathogen speciation and host adaptation.</title>
        <authorList>
            <person name="Hu X."/>
            <person name="Xiao G."/>
            <person name="Zheng P."/>
            <person name="Shang Y."/>
            <person name="Su Y."/>
            <person name="Zhang X."/>
            <person name="Liu X."/>
            <person name="Zhan S."/>
            <person name="St Leger R.J."/>
            <person name="Wang C."/>
        </authorList>
    </citation>
    <scope>NUCLEOTIDE SEQUENCE [LARGE SCALE GENOMIC DNA]</scope>
    <source>
        <strain evidence="2 3">ARSEF 1941</strain>
    </source>
</reference>
<gene>
    <name evidence="2" type="ORF">MAM_03227</name>
</gene>
<dbReference type="EMBL" id="AZHE01000006">
    <property type="protein sequence ID" value="KHN98765.1"/>
    <property type="molecule type" value="Genomic_DNA"/>
</dbReference>
<name>A0A0B2X137_METAS</name>
<evidence type="ECO:0000313" key="2">
    <source>
        <dbReference type="EMBL" id="KHN98765.1"/>
    </source>
</evidence>